<dbReference type="SUPFAM" id="SSF52540">
    <property type="entry name" value="P-loop containing nucleoside triphosphate hydrolases"/>
    <property type="match status" value="1"/>
</dbReference>
<evidence type="ECO:0000313" key="3">
    <source>
        <dbReference type="Proteomes" id="UP000500870"/>
    </source>
</evidence>
<keyword evidence="2" id="KW-0347">Helicase</keyword>
<protein>
    <submittedName>
        <fullName evidence="2">DEAD/DEAH box helicase</fullName>
    </submittedName>
</protein>
<dbReference type="EMBL" id="CP050899">
    <property type="protein sequence ID" value="QIX24173.1"/>
    <property type="molecule type" value="Genomic_DNA"/>
</dbReference>
<dbReference type="RefSeq" id="WP_177319363.1">
    <property type="nucleotide sequence ID" value="NZ_CP050899.1"/>
</dbReference>
<dbReference type="Pfam" id="PF00270">
    <property type="entry name" value="DEAD"/>
    <property type="match status" value="1"/>
</dbReference>
<dbReference type="GO" id="GO:0004386">
    <property type="term" value="F:helicase activity"/>
    <property type="evidence" value="ECO:0007669"/>
    <property type="project" value="UniProtKB-KW"/>
</dbReference>
<gene>
    <name evidence="2" type="ORF">FOB41_24035</name>
</gene>
<evidence type="ECO:0000259" key="1">
    <source>
        <dbReference type="SMART" id="SM00487"/>
    </source>
</evidence>
<reference evidence="2 3" key="1">
    <citation type="submission" date="2020-04" db="EMBL/GenBank/DDBJ databases">
        <title>FDA dAtabase for Regulatory Grade micrObial Sequences (FDA-ARGOS): Supporting development and validation of Infectious Disease Dx tests.</title>
        <authorList>
            <person name="Sciortino C."/>
            <person name="Tallon L."/>
            <person name="Sadzewicz L."/>
            <person name="Vavikolanu K."/>
            <person name="Mehta A."/>
            <person name="Aluvathingal J."/>
            <person name="Nadendla S."/>
            <person name="Nandy P."/>
            <person name="Geyer C."/>
            <person name="Yan Y."/>
            <person name="Sichtig H."/>
        </authorList>
    </citation>
    <scope>NUCLEOTIDE SEQUENCE [LARGE SCALE GENOMIC DNA]</scope>
    <source>
        <strain evidence="2 3">FDAARGOS_633</strain>
    </source>
</reference>
<keyword evidence="2" id="KW-0067">ATP-binding</keyword>
<organism evidence="2 3">
    <name type="scientific">Agrobacterium pusense</name>
    <dbReference type="NCBI Taxonomy" id="648995"/>
    <lineage>
        <taxon>Bacteria</taxon>
        <taxon>Pseudomonadati</taxon>
        <taxon>Pseudomonadota</taxon>
        <taxon>Alphaproteobacteria</taxon>
        <taxon>Hyphomicrobiales</taxon>
        <taxon>Rhizobiaceae</taxon>
        <taxon>Rhizobium/Agrobacterium group</taxon>
        <taxon>Agrobacterium</taxon>
    </lineage>
</organism>
<accession>A0A6H0ZVA9</accession>
<sequence length="708" mass="78107">MVEMVNVRYNGTGQSKATNALGQRPMQARAYAARSAQFILLKAPPAAGKSRALMFVALDKLNHQGLAKTIVCVPETSIGGSFRSTDLKSYGFDADWQVEDRWNLCLSGTEDGSTAQKVKAFSDFMQSEARVLVCTHATFRFGFEAVERAQGIEAFDNVFLAIDEFHHVSAADNNRLGEILRQLVARGQCHVMAMTGSYFRGDAVPVLRPEDEARFKTITYSYYEQLEGYEYLKALGVNYSFYRGQYINGLPDVLDTTLKTIIHIPHRGSAEAFGEKNDEVGRILDLIGEHIGVEDGTGFDLIRTPDGRVLKVADLVHDGPERDGVKAALSREIKGPNGKRDDEADRAKVDIIIALGMAKEGFDWVWCEHALTIGYRASLTEIVQIIGRATRDAPGKPKAIFTNLVAEPGVETAAVKDAVNDMLKAISGSLLMEQVLAPNFKFYRREDGDIREPITDDGQGTITIGIKGLMEPPTDRARDICENDMADLMATACQAVDARIVSPDTAPEVATQMLLTDIIEHRYENLSGDETEAIRQNLAARMNLLTLARQEAERGFQEAGAPFIGADQAGGEALRTGGDAGQADGEDADDDVRAAPNTLLAMVRRFINVRELDIDLIDSVNAFQECFEVASRSFDAPLLSQVQSAMVAMRVQMTEEEARTLWPRIKRFRAQEGREPNVHAEDALEKRMAEALAWLKNRKAQMMRETAS</sequence>
<proteinExistence type="predicted"/>
<name>A0A6H0ZVA9_9HYPH</name>
<evidence type="ECO:0000313" key="2">
    <source>
        <dbReference type="EMBL" id="QIX24173.1"/>
    </source>
</evidence>
<dbReference type="InterPro" id="IPR011545">
    <property type="entry name" value="DEAD/DEAH_box_helicase_dom"/>
</dbReference>
<dbReference type="GO" id="GO:0003676">
    <property type="term" value="F:nucleic acid binding"/>
    <property type="evidence" value="ECO:0007669"/>
    <property type="project" value="InterPro"/>
</dbReference>
<dbReference type="Gene3D" id="3.40.50.300">
    <property type="entry name" value="P-loop containing nucleotide triphosphate hydrolases"/>
    <property type="match status" value="2"/>
</dbReference>
<dbReference type="InterPro" id="IPR027417">
    <property type="entry name" value="P-loop_NTPase"/>
</dbReference>
<dbReference type="Proteomes" id="UP000500870">
    <property type="component" value="Chromosome 3"/>
</dbReference>
<dbReference type="SMART" id="SM00487">
    <property type="entry name" value="DEXDc"/>
    <property type="match status" value="1"/>
</dbReference>
<dbReference type="AlphaFoldDB" id="A0A6H0ZVA9"/>
<keyword evidence="2" id="KW-0547">Nucleotide-binding</keyword>
<keyword evidence="2" id="KW-0378">Hydrolase</keyword>
<feature type="domain" description="Helicase ATP-binding" evidence="1">
    <location>
        <begin position="21"/>
        <end position="221"/>
    </location>
</feature>
<dbReference type="InterPro" id="IPR014001">
    <property type="entry name" value="Helicase_ATP-bd"/>
</dbReference>
<dbReference type="GO" id="GO:0005524">
    <property type="term" value="F:ATP binding"/>
    <property type="evidence" value="ECO:0007669"/>
    <property type="project" value="InterPro"/>
</dbReference>